<evidence type="ECO:0000313" key="2">
    <source>
        <dbReference type="Proteomes" id="UP000622552"/>
    </source>
</evidence>
<dbReference type="Proteomes" id="UP000622552">
    <property type="component" value="Unassembled WGS sequence"/>
</dbReference>
<dbReference type="AlphaFoldDB" id="A0A8J7GKF4"/>
<reference evidence="1" key="1">
    <citation type="submission" date="2020-11" db="EMBL/GenBank/DDBJ databases">
        <title>Sequencing the genomes of 1000 actinobacteria strains.</title>
        <authorList>
            <person name="Klenk H.-P."/>
        </authorList>
    </citation>
    <scope>NUCLEOTIDE SEQUENCE</scope>
    <source>
        <strain evidence="1">DSM 45356</strain>
    </source>
</reference>
<name>A0A8J7GKF4_9ACTN</name>
<gene>
    <name evidence="1" type="ORF">IW245_004666</name>
</gene>
<dbReference type="EMBL" id="JADOUF010000001">
    <property type="protein sequence ID" value="MBG6138472.1"/>
    <property type="molecule type" value="Genomic_DNA"/>
</dbReference>
<evidence type="ECO:0000313" key="1">
    <source>
        <dbReference type="EMBL" id="MBG6138472.1"/>
    </source>
</evidence>
<dbReference type="RefSeq" id="WP_197005226.1">
    <property type="nucleotide sequence ID" value="NZ_BONS01000025.1"/>
</dbReference>
<comment type="caution">
    <text evidence="1">The sequence shown here is derived from an EMBL/GenBank/DDBJ whole genome shotgun (WGS) entry which is preliminary data.</text>
</comment>
<keyword evidence="2" id="KW-1185">Reference proteome</keyword>
<accession>A0A8J7GKF4</accession>
<protein>
    <submittedName>
        <fullName evidence="1">Uncharacterized protein</fullName>
    </submittedName>
</protein>
<proteinExistence type="predicted"/>
<sequence>MLPTEALNSLLPGTKPDVDQPVATVILGCGMALSPQEQPQAAYARAWKAGLQTWAVGDYTAMSAGFSYPTLKTAALLDRVRQKKDTCRIGDVIETVDAGPGTEAYCLRRLTLQGDERTECVVFAGRDVPGHTLFAALAYQDAETTKAKAGLLQLLPRVTDQLARS</sequence>
<organism evidence="1 2">
    <name type="scientific">Longispora fulva</name>
    <dbReference type="NCBI Taxonomy" id="619741"/>
    <lineage>
        <taxon>Bacteria</taxon>
        <taxon>Bacillati</taxon>
        <taxon>Actinomycetota</taxon>
        <taxon>Actinomycetes</taxon>
        <taxon>Micromonosporales</taxon>
        <taxon>Micromonosporaceae</taxon>
        <taxon>Longispora</taxon>
    </lineage>
</organism>